<keyword evidence="2" id="KW-1185">Reference proteome</keyword>
<organism evidence="1 2">
    <name type="scientific">Plakobranchus ocellatus</name>
    <dbReference type="NCBI Taxonomy" id="259542"/>
    <lineage>
        <taxon>Eukaryota</taxon>
        <taxon>Metazoa</taxon>
        <taxon>Spiralia</taxon>
        <taxon>Lophotrochozoa</taxon>
        <taxon>Mollusca</taxon>
        <taxon>Gastropoda</taxon>
        <taxon>Heterobranchia</taxon>
        <taxon>Euthyneura</taxon>
        <taxon>Panpulmonata</taxon>
        <taxon>Sacoglossa</taxon>
        <taxon>Placobranchoidea</taxon>
        <taxon>Plakobranchidae</taxon>
        <taxon>Plakobranchus</taxon>
    </lineage>
</organism>
<comment type="caution">
    <text evidence="1">The sequence shown here is derived from an EMBL/GenBank/DDBJ whole genome shotgun (WGS) entry which is preliminary data.</text>
</comment>
<accession>A0AAV4C8N7</accession>
<name>A0AAV4C8N7_9GAST</name>
<evidence type="ECO:0000313" key="1">
    <source>
        <dbReference type="EMBL" id="GFO28924.1"/>
    </source>
</evidence>
<dbReference type="Proteomes" id="UP000735302">
    <property type="component" value="Unassembled WGS sequence"/>
</dbReference>
<reference evidence="1 2" key="1">
    <citation type="journal article" date="2021" name="Elife">
        <title>Chloroplast acquisition without the gene transfer in kleptoplastic sea slugs, Plakobranchus ocellatus.</title>
        <authorList>
            <person name="Maeda T."/>
            <person name="Takahashi S."/>
            <person name="Yoshida T."/>
            <person name="Shimamura S."/>
            <person name="Takaki Y."/>
            <person name="Nagai Y."/>
            <person name="Toyoda A."/>
            <person name="Suzuki Y."/>
            <person name="Arimoto A."/>
            <person name="Ishii H."/>
            <person name="Satoh N."/>
            <person name="Nishiyama T."/>
            <person name="Hasebe M."/>
            <person name="Maruyama T."/>
            <person name="Minagawa J."/>
            <person name="Obokata J."/>
            <person name="Shigenobu S."/>
        </authorList>
    </citation>
    <scope>NUCLEOTIDE SEQUENCE [LARGE SCALE GENOMIC DNA]</scope>
</reference>
<dbReference type="AlphaFoldDB" id="A0AAV4C8N7"/>
<gene>
    <name evidence="1" type="ORF">PoB_005542900</name>
</gene>
<protein>
    <submittedName>
        <fullName evidence="1">Uncharacterized protein</fullName>
    </submittedName>
</protein>
<proteinExistence type="predicted"/>
<evidence type="ECO:0000313" key="2">
    <source>
        <dbReference type="Proteomes" id="UP000735302"/>
    </source>
</evidence>
<dbReference type="EMBL" id="BLXT01006100">
    <property type="protein sequence ID" value="GFO28924.1"/>
    <property type="molecule type" value="Genomic_DNA"/>
</dbReference>
<sequence length="112" mass="12258">MPNFKCVCILTKDLSLAEQTKVNYNTKSPQKSTIPLTVHWSKTEWITAWSFHVSFTWSMVVDKIPVVSSDCYCVGAGQVRTRTAGHKGGCASPCGTKLDLEIVSFAATTTNV</sequence>